<keyword evidence="10 12" id="KW-0472">Membrane</keyword>
<dbReference type="Gene3D" id="6.10.340.10">
    <property type="match status" value="1"/>
</dbReference>
<evidence type="ECO:0000256" key="8">
    <source>
        <dbReference type="ARBA" id="ARBA00022989"/>
    </source>
</evidence>
<dbReference type="AlphaFoldDB" id="A0A2N3VJL4"/>
<dbReference type="SUPFAM" id="SSF55874">
    <property type="entry name" value="ATPase domain of HSP90 chaperone/DNA topoisomerase II/histidine kinase"/>
    <property type="match status" value="1"/>
</dbReference>
<gene>
    <name evidence="16" type="ORF">ATK86_6289</name>
</gene>
<dbReference type="InterPro" id="IPR003594">
    <property type="entry name" value="HATPase_dom"/>
</dbReference>
<feature type="signal peptide" evidence="13">
    <location>
        <begin position="1"/>
        <end position="28"/>
    </location>
</feature>
<dbReference type="PROSITE" id="PS50109">
    <property type="entry name" value="HIS_KIN"/>
    <property type="match status" value="1"/>
</dbReference>
<keyword evidence="6 12" id="KW-0812">Transmembrane</keyword>
<evidence type="ECO:0000256" key="3">
    <source>
        <dbReference type="ARBA" id="ARBA00012438"/>
    </source>
</evidence>
<organism evidence="16 17">
    <name type="scientific">Nocardia fluminea</name>
    <dbReference type="NCBI Taxonomy" id="134984"/>
    <lineage>
        <taxon>Bacteria</taxon>
        <taxon>Bacillati</taxon>
        <taxon>Actinomycetota</taxon>
        <taxon>Actinomycetes</taxon>
        <taxon>Mycobacteriales</taxon>
        <taxon>Nocardiaceae</taxon>
        <taxon>Nocardia</taxon>
    </lineage>
</organism>
<dbReference type="InterPro" id="IPR003660">
    <property type="entry name" value="HAMP_dom"/>
</dbReference>
<evidence type="ECO:0000256" key="12">
    <source>
        <dbReference type="SAM" id="Phobius"/>
    </source>
</evidence>
<dbReference type="EMBL" id="PJMW01000002">
    <property type="protein sequence ID" value="PKV81818.1"/>
    <property type="molecule type" value="Genomic_DNA"/>
</dbReference>
<dbReference type="OrthoDB" id="9786919at2"/>
<dbReference type="PANTHER" id="PTHR45436:SF5">
    <property type="entry name" value="SENSOR HISTIDINE KINASE TRCS"/>
    <property type="match status" value="1"/>
</dbReference>
<feature type="region of interest" description="Disordered" evidence="11">
    <location>
        <begin position="343"/>
        <end position="369"/>
    </location>
</feature>
<protein>
    <recommendedName>
        <fullName evidence="3">histidine kinase</fullName>
        <ecNumber evidence="3">2.7.13.3</ecNumber>
    </recommendedName>
</protein>
<evidence type="ECO:0000313" key="17">
    <source>
        <dbReference type="Proteomes" id="UP000233766"/>
    </source>
</evidence>
<feature type="domain" description="HAMP" evidence="15">
    <location>
        <begin position="183"/>
        <end position="241"/>
    </location>
</feature>
<feature type="chain" id="PRO_5014762349" description="histidine kinase" evidence="13">
    <location>
        <begin position="29"/>
        <end position="484"/>
    </location>
</feature>
<evidence type="ECO:0000259" key="14">
    <source>
        <dbReference type="PROSITE" id="PS50109"/>
    </source>
</evidence>
<keyword evidence="17" id="KW-1185">Reference proteome</keyword>
<dbReference type="InterPro" id="IPR050428">
    <property type="entry name" value="TCS_sensor_his_kinase"/>
</dbReference>
<feature type="domain" description="Histidine kinase" evidence="14">
    <location>
        <begin position="249"/>
        <end position="483"/>
    </location>
</feature>
<evidence type="ECO:0000256" key="2">
    <source>
        <dbReference type="ARBA" id="ARBA00004236"/>
    </source>
</evidence>
<evidence type="ECO:0000256" key="7">
    <source>
        <dbReference type="ARBA" id="ARBA00022777"/>
    </source>
</evidence>
<evidence type="ECO:0000256" key="6">
    <source>
        <dbReference type="ARBA" id="ARBA00022692"/>
    </source>
</evidence>
<keyword evidence="8 12" id="KW-1133">Transmembrane helix</keyword>
<evidence type="ECO:0000256" key="9">
    <source>
        <dbReference type="ARBA" id="ARBA00023012"/>
    </source>
</evidence>
<name>A0A2N3VJL4_9NOCA</name>
<evidence type="ECO:0000256" key="11">
    <source>
        <dbReference type="SAM" id="MobiDB-lite"/>
    </source>
</evidence>
<evidence type="ECO:0000256" key="5">
    <source>
        <dbReference type="ARBA" id="ARBA00022679"/>
    </source>
</evidence>
<dbReference type="SMART" id="SM00304">
    <property type="entry name" value="HAMP"/>
    <property type="match status" value="1"/>
</dbReference>
<dbReference type="CDD" id="cd00082">
    <property type="entry name" value="HisKA"/>
    <property type="match status" value="1"/>
</dbReference>
<evidence type="ECO:0000313" key="16">
    <source>
        <dbReference type="EMBL" id="PKV81818.1"/>
    </source>
</evidence>
<dbReference type="SMART" id="SM00387">
    <property type="entry name" value="HATPase_c"/>
    <property type="match status" value="1"/>
</dbReference>
<reference evidence="16 17" key="1">
    <citation type="submission" date="2017-12" db="EMBL/GenBank/DDBJ databases">
        <title>Sequencing the genomes of 1000 Actinobacteria strains.</title>
        <authorList>
            <person name="Klenk H.-P."/>
        </authorList>
    </citation>
    <scope>NUCLEOTIDE SEQUENCE [LARGE SCALE GENOMIC DNA]</scope>
    <source>
        <strain evidence="16 17">DSM 44489</strain>
    </source>
</reference>
<evidence type="ECO:0000256" key="1">
    <source>
        <dbReference type="ARBA" id="ARBA00000085"/>
    </source>
</evidence>
<dbReference type="SMART" id="SM00388">
    <property type="entry name" value="HisKA"/>
    <property type="match status" value="1"/>
</dbReference>
<comment type="subcellular location">
    <subcellularLocation>
        <location evidence="2">Cell membrane</location>
    </subcellularLocation>
</comment>
<feature type="transmembrane region" description="Helical" evidence="12">
    <location>
        <begin position="159"/>
        <end position="182"/>
    </location>
</feature>
<dbReference type="InterPro" id="IPR005467">
    <property type="entry name" value="His_kinase_dom"/>
</dbReference>
<dbReference type="PANTHER" id="PTHR45436">
    <property type="entry name" value="SENSOR HISTIDINE KINASE YKOH"/>
    <property type="match status" value="1"/>
</dbReference>
<keyword evidence="9" id="KW-0902">Two-component regulatory system</keyword>
<evidence type="ECO:0000256" key="10">
    <source>
        <dbReference type="ARBA" id="ARBA00023136"/>
    </source>
</evidence>
<sequence length="484" mass="49474">MRRRLLIALTVFAALAALAFAIPLSLTAATSRTQELVLGRSGDADRFATLADAAGSAGGVQALADEVARYHELYGENVLVVDARGAPIVNAGVEVSDPRIRAAVAAARRNQRPQQVDRLTPWSAPVVLIARPVGTGVQVNGAVVIEASTAAARTTIARVWAVIAVGGLGAMVVFVLLALVLSRWVLRPLAAMSNAVAELTATLPKPRGRAPITRNYGGPPEVRDLAESVDAMATAVADSVDAQHQLVADTAHAMRNPLAALMIRLDSLEYAVPGPASATFRGATAEVERLTALLDDLLELAVAQAPASFGTAASTEERCDPAQVVADRIDAWASAFDDAGMRLTTAGRPDSATSASTAPPNSGEGSGKHSAAAISSAALAQILDVALSNSCRYAGSGAHTAVAASDEPGWVAVRVADDGQGVAPDELGKLTSRFFRGSAAAAGGTGLGLSIAQALAKAWGATLTVEAVRPHGLAVTVRLPAVAR</sequence>
<dbReference type="InterPro" id="IPR036097">
    <property type="entry name" value="HisK_dim/P_sf"/>
</dbReference>
<proteinExistence type="predicted"/>
<evidence type="ECO:0000256" key="13">
    <source>
        <dbReference type="SAM" id="SignalP"/>
    </source>
</evidence>
<dbReference type="RefSeq" id="WP_101467468.1">
    <property type="nucleotide sequence ID" value="NZ_PJMW01000002.1"/>
</dbReference>
<dbReference type="Pfam" id="PF02518">
    <property type="entry name" value="HATPase_c"/>
    <property type="match status" value="1"/>
</dbReference>
<dbReference type="InterPro" id="IPR003661">
    <property type="entry name" value="HisK_dim/P_dom"/>
</dbReference>
<dbReference type="Gene3D" id="1.10.287.130">
    <property type="match status" value="1"/>
</dbReference>
<dbReference type="Gene3D" id="3.30.565.10">
    <property type="entry name" value="Histidine kinase-like ATPase, C-terminal domain"/>
    <property type="match status" value="1"/>
</dbReference>
<evidence type="ECO:0000256" key="4">
    <source>
        <dbReference type="ARBA" id="ARBA00022553"/>
    </source>
</evidence>
<keyword evidence="13" id="KW-0732">Signal</keyword>
<accession>A0A2N3VJL4</accession>
<dbReference type="Proteomes" id="UP000233766">
    <property type="component" value="Unassembled WGS sequence"/>
</dbReference>
<dbReference type="Pfam" id="PF00512">
    <property type="entry name" value="HisKA"/>
    <property type="match status" value="1"/>
</dbReference>
<dbReference type="SUPFAM" id="SSF47384">
    <property type="entry name" value="Homodimeric domain of signal transducing histidine kinase"/>
    <property type="match status" value="1"/>
</dbReference>
<comment type="caution">
    <text evidence="16">The sequence shown here is derived from an EMBL/GenBank/DDBJ whole genome shotgun (WGS) entry which is preliminary data.</text>
</comment>
<dbReference type="InterPro" id="IPR036890">
    <property type="entry name" value="HATPase_C_sf"/>
</dbReference>
<dbReference type="GO" id="GO:0005886">
    <property type="term" value="C:plasma membrane"/>
    <property type="evidence" value="ECO:0007669"/>
    <property type="project" value="UniProtKB-SubCell"/>
</dbReference>
<dbReference type="EC" id="2.7.13.3" evidence="3"/>
<dbReference type="PRINTS" id="PR00344">
    <property type="entry name" value="BCTRLSENSOR"/>
</dbReference>
<keyword evidence="4" id="KW-0597">Phosphoprotein</keyword>
<comment type="catalytic activity">
    <reaction evidence="1">
        <text>ATP + protein L-histidine = ADP + protein N-phospho-L-histidine.</text>
        <dbReference type="EC" id="2.7.13.3"/>
    </reaction>
</comment>
<feature type="compositionally biased region" description="Low complexity" evidence="11">
    <location>
        <begin position="351"/>
        <end position="360"/>
    </location>
</feature>
<keyword evidence="7 16" id="KW-0418">Kinase</keyword>
<dbReference type="GO" id="GO:0000155">
    <property type="term" value="F:phosphorelay sensor kinase activity"/>
    <property type="evidence" value="ECO:0007669"/>
    <property type="project" value="InterPro"/>
</dbReference>
<evidence type="ECO:0000259" key="15">
    <source>
        <dbReference type="PROSITE" id="PS50885"/>
    </source>
</evidence>
<dbReference type="PROSITE" id="PS50885">
    <property type="entry name" value="HAMP"/>
    <property type="match status" value="1"/>
</dbReference>
<dbReference type="InterPro" id="IPR004358">
    <property type="entry name" value="Sig_transdc_His_kin-like_C"/>
</dbReference>
<keyword evidence="5" id="KW-0808">Transferase</keyword>